<dbReference type="Pfam" id="PF13559">
    <property type="entry name" value="DUF4129"/>
    <property type="match status" value="1"/>
</dbReference>
<keyword evidence="1" id="KW-0812">Transmembrane</keyword>
<evidence type="ECO:0000313" key="5">
    <source>
        <dbReference type="Proteomes" id="UP000239590"/>
    </source>
</evidence>
<dbReference type="InterPro" id="IPR025403">
    <property type="entry name" value="TgpA-like_C"/>
</dbReference>
<protein>
    <submittedName>
        <fullName evidence="4">DUF4129 domain-containing protein</fullName>
    </submittedName>
</protein>
<dbReference type="OrthoDB" id="5491447at2"/>
<dbReference type="EMBL" id="PTRA01000012">
    <property type="protein sequence ID" value="PQA52863.1"/>
    <property type="molecule type" value="Genomic_DNA"/>
</dbReference>
<dbReference type="RefSeq" id="WP_104716222.1">
    <property type="nucleotide sequence ID" value="NZ_PTRA01000012.1"/>
</dbReference>
<evidence type="ECO:0000256" key="1">
    <source>
        <dbReference type="SAM" id="Phobius"/>
    </source>
</evidence>
<keyword evidence="1" id="KW-0472">Membrane</keyword>
<reference evidence="5" key="1">
    <citation type="submission" date="2018-02" db="EMBL/GenBank/DDBJ databases">
        <title>Genome sequencing of Solimonas sp. HR-BB.</title>
        <authorList>
            <person name="Lee Y."/>
            <person name="Jeon C.O."/>
        </authorList>
    </citation>
    <scope>NUCLEOTIDE SEQUENCE [LARGE SCALE GENOMIC DNA]</scope>
    <source>
        <strain evidence="5">HR-U</strain>
    </source>
</reference>
<name>A0A2S7IEI9_9BACT</name>
<feature type="domain" description="Protein-glutamine gamma-glutamyltransferase-like C-terminal" evidence="3">
    <location>
        <begin position="170"/>
        <end position="235"/>
    </location>
</feature>
<keyword evidence="1" id="KW-1133">Transmembrane helix</keyword>
<evidence type="ECO:0000256" key="2">
    <source>
        <dbReference type="SAM" id="SignalP"/>
    </source>
</evidence>
<gene>
    <name evidence="4" type="ORF">C5O19_25635</name>
</gene>
<keyword evidence="2" id="KW-0732">Signal</keyword>
<dbReference type="Proteomes" id="UP000239590">
    <property type="component" value="Unassembled WGS sequence"/>
</dbReference>
<evidence type="ECO:0000313" key="4">
    <source>
        <dbReference type="EMBL" id="PQA52863.1"/>
    </source>
</evidence>
<feature type="chain" id="PRO_5015549457" evidence="2">
    <location>
        <begin position="25"/>
        <end position="242"/>
    </location>
</feature>
<feature type="transmembrane region" description="Helical" evidence="1">
    <location>
        <begin position="101"/>
        <end position="119"/>
    </location>
</feature>
<evidence type="ECO:0000259" key="3">
    <source>
        <dbReference type="Pfam" id="PF13559"/>
    </source>
</evidence>
<sequence>MRIKGLYYWLIACLLWFPLSGAYAQKEATGVGKKVLPAEPARPTLRQPLSERWNEIKEAREYQYGHDVEPPSGLIDELWQRFLAWLFEFLYSTDTRKSREWVQILFITAVVVFVLYKFMGMDKMGLFQRKSKRSTLPYSLMQEDIHAIDFREAIDQAVHQHNYRLAVRLLYLQTLKTMADRQLISWQINKTNRTYVYEVNQPGLRPTFEHLTSLFEYVWYGDFPVTEERYREIQQEFNEFRV</sequence>
<dbReference type="AlphaFoldDB" id="A0A2S7IEI9"/>
<accession>A0A2S7IEI9</accession>
<organism evidence="4 5">
    <name type="scientific">Siphonobacter curvatus</name>
    <dbReference type="NCBI Taxonomy" id="2094562"/>
    <lineage>
        <taxon>Bacteria</taxon>
        <taxon>Pseudomonadati</taxon>
        <taxon>Bacteroidota</taxon>
        <taxon>Cytophagia</taxon>
        <taxon>Cytophagales</taxon>
        <taxon>Cytophagaceae</taxon>
        <taxon>Siphonobacter</taxon>
    </lineage>
</organism>
<keyword evidence="5" id="KW-1185">Reference proteome</keyword>
<comment type="caution">
    <text evidence="4">The sequence shown here is derived from an EMBL/GenBank/DDBJ whole genome shotgun (WGS) entry which is preliminary data.</text>
</comment>
<proteinExistence type="predicted"/>
<feature type="signal peptide" evidence="2">
    <location>
        <begin position="1"/>
        <end position="24"/>
    </location>
</feature>